<dbReference type="EMBL" id="ML119117">
    <property type="protein sequence ID" value="RPB14597.1"/>
    <property type="molecule type" value="Genomic_DNA"/>
</dbReference>
<feature type="non-terminal residue" evidence="1">
    <location>
        <position position="143"/>
    </location>
</feature>
<evidence type="ECO:0000313" key="2">
    <source>
        <dbReference type="Proteomes" id="UP000277580"/>
    </source>
</evidence>
<accession>A0A3N4KVM8</accession>
<keyword evidence="2" id="KW-1185">Reference proteome</keyword>
<protein>
    <submittedName>
        <fullName evidence="1">Uncharacterized protein</fullName>
    </submittedName>
</protein>
<organism evidence="1 2">
    <name type="scientific">Morchella conica CCBAS932</name>
    <dbReference type="NCBI Taxonomy" id="1392247"/>
    <lineage>
        <taxon>Eukaryota</taxon>
        <taxon>Fungi</taxon>
        <taxon>Dikarya</taxon>
        <taxon>Ascomycota</taxon>
        <taxon>Pezizomycotina</taxon>
        <taxon>Pezizomycetes</taxon>
        <taxon>Pezizales</taxon>
        <taxon>Morchellaceae</taxon>
        <taxon>Morchella</taxon>
    </lineage>
</organism>
<reference evidence="1 2" key="1">
    <citation type="journal article" date="2018" name="Nat. Ecol. Evol.">
        <title>Pezizomycetes genomes reveal the molecular basis of ectomycorrhizal truffle lifestyle.</title>
        <authorList>
            <person name="Murat C."/>
            <person name="Payen T."/>
            <person name="Noel B."/>
            <person name="Kuo A."/>
            <person name="Morin E."/>
            <person name="Chen J."/>
            <person name="Kohler A."/>
            <person name="Krizsan K."/>
            <person name="Balestrini R."/>
            <person name="Da Silva C."/>
            <person name="Montanini B."/>
            <person name="Hainaut M."/>
            <person name="Levati E."/>
            <person name="Barry K.W."/>
            <person name="Belfiori B."/>
            <person name="Cichocki N."/>
            <person name="Clum A."/>
            <person name="Dockter R.B."/>
            <person name="Fauchery L."/>
            <person name="Guy J."/>
            <person name="Iotti M."/>
            <person name="Le Tacon F."/>
            <person name="Lindquist E.A."/>
            <person name="Lipzen A."/>
            <person name="Malagnac F."/>
            <person name="Mello A."/>
            <person name="Molinier V."/>
            <person name="Miyauchi S."/>
            <person name="Poulain J."/>
            <person name="Riccioni C."/>
            <person name="Rubini A."/>
            <person name="Sitrit Y."/>
            <person name="Splivallo R."/>
            <person name="Traeger S."/>
            <person name="Wang M."/>
            <person name="Zifcakova L."/>
            <person name="Wipf D."/>
            <person name="Zambonelli A."/>
            <person name="Paolocci F."/>
            <person name="Nowrousian M."/>
            <person name="Ottonello S."/>
            <person name="Baldrian P."/>
            <person name="Spatafora J.W."/>
            <person name="Henrissat B."/>
            <person name="Nagy L.G."/>
            <person name="Aury J.M."/>
            <person name="Wincker P."/>
            <person name="Grigoriev I.V."/>
            <person name="Bonfante P."/>
            <person name="Martin F.M."/>
        </authorList>
    </citation>
    <scope>NUCLEOTIDE SEQUENCE [LARGE SCALE GENOMIC DNA]</scope>
    <source>
        <strain evidence="1 2">CCBAS932</strain>
    </source>
</reference>
<name>A0A3N4KVM8_9PEZI</name>
<gene>
    <name evidence="1" type="ORF">P167DRAFT_471722</name>
</gene>
<proteinExistence type="predicted"/>
<dbReference type="InParanoid" id="A0A3N4KVM8"/>
<sequence length="143" mass="16109">LPVVLIPAITNPDYESHNATLASNINFQARVRRSGGIRALYPDTAVDEVMRLYYPDYQSWDRILNEGIINRMGVPSVDDIVGITLIVKRRGWEEEDNQGEKLEIRPENADWDNMLARLRERGVGANVGSGLRGAHTVKLLIKL</sequence>
<feature type="non-terminal residue" evidence="1">
    <location>
        <position position="1"/>
    </location>
</feature>
<dbReference type="OrthoDB" id="10286944at2759"/>
<dbReference type="AlphaFoldDB" id="A0A3N4KVM8"/>
<evidence type="ECO:0000313" key="1">
    <source>
        <dbReference type="EMBL" id="RPB14597.1"/>
    </source>
</evidence>
<dbReference type="Proteomes" id="UP000277580">
    <property type="component" value="Unassembled WGS sequence"/>
</dbReference>